<dbReference type="SMART" id="SM00220">
    <property type="entry name" value="S_TKc"/>
    <property type="match status" value="1"/>
</dbReference>
<dbReference type="Gene3D" id="1.10.510.10">
    <property type="entry name" value="Transferase(Phosphotransferase) domain 1"/>
    <property type="match status" value="1"/>
</dbReference>
<dbReference type="PANTHER" id="PTHR45707:SF70">
    <property type="entry name" value="PROTEIN KINASE DOMAIN-CONTAINING PROTEIN"/>
    <property type="match status" value="1"/>
</dbReference>
<dbReference type="Pfam" id="PF00069">
    <property type="entry name" value="Pkinase"/>
    <property type="match status" value="1"/>
</dbReference>
<dbReference type="Proteomes" id="UP000095767">
    <property type="component" value="Unassembled WGS sequence"/>
</dbReference>
<evidence type="ECO:0000256" key="5">
    <source>
        <dbReference type="ARBA" id="ARBA00022777"/>
    </source>
</evidence>
<dbReference type="InterPro" id="IPR000719">
    <property type="entry name" value="Prot_kinase_dom"/>
</dbReference>
<proteinExistence type="predicted"/>
<keyword evidence="5 10" id="KW-0418">Kinase</keyword>
<evidence type="ECO:0000256" key="6">
    <source>
        <dbReference type="ARBA" id="ARBA00022840"/>
    </source>
</evidence>
<evidence type="ECO:0000256" key="2">
    <source>
        <dbReference type="ARBA" id="ARBA00022527"/>
    </source>
</evidence>
<keyword evidence="4" id="KW-0547">Nucleotide-binding</keyword>
<gene>
    <name evidence="10" type="ORF">BAE44_0011550</name>
</gene>
<dbReference type="GO" id="GO:0005524">
    <property type="term" value="F:ATP binding"/>
    <property type="evidence" value="ECO:0007669"/>
    <property type="project" value="UniProtKB-KW"/>
</dbReference>
<reference evidence="10 11" key="1">
    <citation type="submission" date="2016-09" db="EMBL/GenBank/DDBJ databases">
        <title>The draft genome of Dichanthelium oligosanthes: A C3 panicoid grass species.</title>
        <authorList>
            <person name="Studer A.J."/>
            <person name="Schnable J.C."/>
            <person name="Brutnell T.P."/>
        </authorList>
    </citation>
    <scope>NUCLEOTIDE SEQUENCE [LARGE SCALE GENOMIC DNA]</scope>
    <source>
        <strain evidence="11">cv. Kellogg 1175</strain>
        <tissue evidence="10">Leaf</tissue>
    </source>
</reference>
<dbReference type="SUPFAM" id="SSF56112">
    <property type="entry name" value="Protein kinase-like (PK-like)"/>
    <property type="match status" value="1"/>
</dbReference>
<dbReference type="STRING" id="888268.A0A1E5VQP2"/>
<dbReference type="InterPro" id="IPR008271">
    <property type="entry name" value="Ser/Thr_kinase_AS"/>
</dbReference>
<dbReference type="InterPro" id="IPR011009">
    <property type="entry name" value="Kinase-like_dom_sf"/>
</dbReference>
<dbReference type="EMBL" id="LWDX02032538">
    <property type="protein sequence ID" value="OEL27431.1"/>
    <property type="molecule type" value="Genomic_DNA"/>
</dbReference>
<organism evidence="10 11">
    <name type="scientific">Dichanthelium oligosanthes</name>
    <dbReference type="NCBI Taxonomy" id="888268"/>
    <lineage>
        <taxon>Eukaryota</taxon>
        <taxon>Viridiplantae</taxon>
        <taxon>Streptophyta</taxon>
        <taxon>Embryophyta</taxon>
        <taxon>Tracheophyta</taxon>
        <taxon>Spermatophyta</taxon>
        <taxon>Magnoliopsida</taxon>
        <taxon>Liliopsida</taxon>
        <taxon>Poales</taxon>
        <taxon>Poaceae</taxon>
        <taxon>PACMAD clade</taxon>
        <taxon>Panicoideae</taxon>
        <taxon>Panicodae</taxon>
        <taxon>Paniceae</taxon>
        <taxon>Dichantheliinae</taxon>
        <taxon>Dichanthelium</taxon>
    </lineage>
</organism>
<feature type="domain" description="Protein kinase" evidence="9">
    <location>
        <begin position="1"/>
        <end position="195"/>
    </location>
</feature>
<sequence length="195" mass="22417">MQRLNKGFVMADVQQRVLCFEYVPNGSLLGYITDPSRGLEWRERYQIIKGVCEGLNYLHKNRIFHLDLKPANILMDDNMDPKIADFGLSRCFDEEQSLVMATKVSGTLGYMPPEFSSCTVTRRYDIYSLGVIIIEILTGKKGYHATEDVRTIYSSGMVYDLIIISYAFILHNDIFFLFFESQHSIFAYAHLVLSP</sequence>
<keyword evidence="2" id="KW-0723">Serine/threonine-protein kinase</keyword>
<accession>A0A1E5VQP2</accession>
<evidence type="ECO:0000256" key="8">
    <source>
        <dbReference type="ARBA" id="ARBA00048679"/>
    </source>
</evidence>
<dbReference type="GO" id="GO:0004674">
    <property type="term" value="F:protein serine/threonine kinase activity"/>
    <property type="evidence" value="ECO:0007669"/>
    <property type="project" value="UniProtKB-KW"/>
</dbReference>
<evidence type="ECO:0000313" key="10">
    <source>
        <dbReference type="EMBL" id="OEL27431.1"/>
    </source>
</evidence>
<keyword evidence="11" id="KW-1185">Reference proteome</keyword>
<dbReference type="PROSITE" id="PS50011">
    <property type="entry name" value="PROTEIN_KINASE_DOM"/>
    <property type="match status" value="1"/>
</dbReference>
<protein>
    <recommendedName>
        <fullName evidence="1">non-specific serine/threonine protein kinase</fullName>
        <ecNumber evidence="1">2.7.11.1</ecNumber>
    </recommendedName>
</protein>
<comment type="catalytic activity">
    <reaction evidence="8">
        <text>L-seryl-[protein] + ATP = O-phospho-L-seryl-[protein] + ADP + H(+)</text>
        <dbReference type="Rhea" id="RHEA:17989"/>
        <dbReference type="Rhea" id="RHEA-COMP:9863"/>
        <dbReference type="Rhea" id="RHEA-COMP:11604"/>
        <dbReference type="ChEBI" id="CHEBI:15378"/>
        <dbReference type="ChEBI" id="CHEBI:29999"/>
        <dbReference type="ChEBI" id="CHEBI:30616"/>
        <dbReference type="ChEBI" id="CHEBI:83421"/>
        <dbReference type="ChEBI" id="CHEBI:456216"/>
        <dbReference type="EC" id="2.7.11.1"/>
    </reaction>
</comment>
<name>A0A1E5VQP2_9POAL</name>
<dbReference type="PANTHER" id="PTHR45707">
    <property type="entry name" value="C2 CALCIUM/LIPID-BINDING PLANT PHOSPHORIBOSYLTRANSFERASE FAMILY PROTEIN"/>
    <property type="match status" value="1"/>
</dbReference>
<evidence type="ECO:0000313" key="11">
    <source>
        <dbReference type="Proteomes" id="UP000095767"/>
    </source>
</evidence>
<keyword evidence="6" id="KW-0067">ATP-binding</keyword>
<dbReference type="AlphaFoldDB" id="A0A1E5VQP2"/>
<evidence type="ECO:0000256" key="7">
    <source>
        <dbReference type="ARBA" id="ARBA00047899"/>
    </source>
</evidence>
<keyword evidence="3" id="KW-0808">Transferase</keyword>
<keyword evidence="10" id="KW-0675">Receptor</keyword>
<evidence type="ECO:0000259" key="9">
    <source>
        <dbReference type="PROSITE" id="PS50011"/>
    </source>
</evidence>
<dbReference type="PROSITE" id="PS00108">
    <property type="entry name" value="PROTEIN_KINASE_ST"/>
    <property type="match status" value="1"/>
</dbReference>
<dbReference type="GO" id="GO:0030246">
    <property type="term" value="F:carbohydrate binding"/>
    <property type="evidence" value="ECO:0007669"/>
    <property type="project" value="UniProtKB-KW"/>
</dbReference>
<evidence type="ECO:0000256" key="4">
    <source>
        <dbReference type="ARBA" id="ARBA00022741"/>
    </source>
</evidence>
<evidence type="ECO:0000256" key="3">
    <source>
        <dbReference type="ARBA" id="ARBA00022679"/>
    </source>
</evidence>
<comment type="caution">
    <text evidence="10">The sequence shown here is derived from an EMBL/GenBank/DDBJ whole genome shotgun (WGS) entry which is preliminary data.</text>
</comment>
<evidence type="ECO:0000256" key="1">
    <source>
        <dbReference type="ARBA" id="ARBA00012513"/>
    </source>
</evidence>
<comment type="catalytic activity">
    <reaction evidence="7">
        <text>L-threonyl-[protein] + ATP = O-phospho-L-threonyl-[protein] + ADP + H(+)</text>
        <dbReference type="Rhea" id="RHEA:46608"/>
        <dbReference type="Rhea" id="RHEA-COMP:11060"/>
        <dbReference type="Rhea" id="RHEA-COMP:11605"/>
        <dbReference type="ChEBI" id="CHEBI:15378"/>
        <dbReference type="ChEBI" id="CHEBI:30013"/>
        <dbReference type="ChEBI" id="CHEBI:30616"/>
        <dbReference type="ChEBI" id="CHEBI:61977"/>
        <dbReference type="ChEBI" id="CHEBI:456216"/>
        <dbReference type="EC" id="2.7.11.1"/>
    </reaction>
</comment>
<dbReference type="EC" id="2.7.11.1" evidence="1"/>
<dbReference type="OrthoDB" id="5857966at2759"/>
<keyword evidence="10" id="KW-0430">Lectin</keyword>
<dbReference type="FunFam" id="1.10.510.10:FF:001023">
    <property type="entry name" value="Os07g0541700 protein"/>
    <property type="match status" value="1"/>
</dbReference>